<dbReference type="FunFam" id="1.10.10.10:FF:000001">
    <property type="entry name" value="LysR family transcriptional regulator"/>
    <property type="match status" value="1"/>
</dbReference>
<keyword evidence="4" id="KW-0804">Transcription</keyword>
<organism evidence="6 7">
    <name type="scientific">Maritimibacter harenae</name>
    <dbReference type="NCBI Taxonomy" id="2606218"/>
    <lineage>
        <taxon>Bacteria</taxon>
        <taxon>Pseudomonadati</taxon>
        <taxon>Pseudomonadota</taxon>
        <taxon>Alphaproteobacteria</taxon>
        <taxon>Rhodobacterales</taxon>
        <taxon>Roseobacteraceae</taxon>
        <taxon>Maritimibacter</taxon>
    </lineage>
</organism>
<reference evidence="6 7" key="1">
    <citation type="submission" date="2019-12" db="EMBL/GenBank/DDBJ databases">
        <title>Maritimibacter sp. nov. sp. isolated from sea sand.</title>
        <authorList>
            <person name="Kim J."/>
            <person name="Jeong S.E."/>
            <person name="Jung H.S."/>
            <person name="Jeon C.O."/>
        </authorList>
    </citation>
    <scope>NUCLEOTIDE SEQUENCE [LARGE SCALE GENOMIC DNA]</scope>
    <source>
        <strain evidence="6 7">DP07</strain>
    </source>
</reference>
<evidence type="ECO:0000256" key="2">
    <source>
        <dbReference type="ARBA" id="ARBA00023015"/>
    </source>
</evidence>
<dbReference type="GO" id="GO:0006351">
    <property type="term" value="P:DNA-templated transcription"/>
    <property type="evidence" value="ECO:0007669"/>
    <property type="project" value="TreeGrafter"/>
</dbReference>
<feature type="domain" description="HTH lysR-type" evidence="5">
    <location>
        <begin position="9"/>
        <end position="66"/>
    </location>
</feature>
<evidence type="ECO:0000256" key="1">
    <source>
        <dbReference type="ARBA" id="ARBA00009437"/>
    </source>
</evidence>
<protein>
    <submittedName>
        <fullName evidence="6">LysR family transcriptional regulator</fullName>
    </submittedName>
</protein>
<dbReference type="PRINTS" id="PR00039">
    <property type="entry name" value="HTHLYSR"/>
</dbReference>
<comment type="similarity">
    <text evidence="1">Belongs to the LysR transcriptional regulatory family.</text>
</comment>
<dbReference type="GO" id="GO:0003700">
    <property type="term" value="F:DNA-binding transcription factor activity"/>
    <property type="evidence" value="ECO:0007669"/>
    <property type="project" value="InterPro"/>
</dbReference>
<dbReference type="GO" id="GO:0043565">
    <property type="term" value="F:sequence-specific DNA binding"/>
    <property type="evidence" value="ECO:0007669"/>
    <property type="project" value="TreeGrafter"/>
</dbReference>
<dbReference type="Pfam" id="PF00126">
    <property type="entry name" value="HTH_1"/>
    <property type="match status" value="1"/>
</dbReference>
<gene>
    <name evidence="6" type="ORF">GQE99_17450</name>
</gene>
<evidence type="ECO:0000313" key="6">
    <source>
        <dbReference type="EMBL" id="MZR14810.1"/>
    </source>
</evidence>
<dbReference type="InterPro" id="IPR036388">
    <property type="entry name" value="WH-like_DNA-bd_sf"/>
</dbReference>
<dbReference type="SUPFAM" id="SSF46785">
    <property type="entry name" value="Winged helix' DNA-binding domain"/>
    <property type="match status" value="1"/>
</dbReference>
<dbReference type="PROSITE" id="PS50931">
    <property type="entry name" value="HTH_LYSR"/>
    <property type="match status" value="1"/>
</dbReference>
<proteinExistence type="inferred from homology"/>
<evidence type="ECO:0000256" key="4">
    <source>
        <dbReference type="ARBA" id="ARBA00023163"/>
    </source>
</evidence>
<dbReference type="Pfam" id="PF03466">
    <property type="entry name" value="LysR_substrate"/>
    <property type="match status" value="1"/>
</dbReference>
<keyword evidence="3" id="KW-0238">DNA-binding</keyword>
<comment type="caution">
    <text evidence="6">The sequence shown here is derived from an EMBL/GenBank/DDBJ whole genome shotgun (WGS) entry which is preliminary data.</text>
</comment>
<dbReference type="Proteomes" id="UP000467322">
    <property type="component" value="Unassembled WGS sequence"/>
</dbReference>
<evidence type="ECO:0000256" key="3">
    <source>
        <dbReference type="ARBA" id="ARBA00023125"/>
    </source>
</evidence>
<dbReference type="Gene3D" id="1.10.10.10">
    <property type="entry name" value="Winged helix-like DNA-binding domain superfamily/Winged helix DNA-binding domain"/>
    <property type="match status" value="1"/>
</dbReference>
<dbReference type="EMBL" id="WTUX01000019">
    <property type="protein sequence ID" value="MZR14810.1"/>
    <property type="molecule type" value="Genomic_DNA"/>
</dbReference>
<evidence type="ECO:0000313" key="7">
    <source>
        <dbReference type="Proteomes" id="UP000467322"/>
    </source>
</evidence>
<dbReference type="Gene3D" id="3.40.190.10">
    <property type="entry name" value="Periplasmic binding protein-like II"/>
    <property type="match status" value="2"/>
</dbReference>
<accession>A0A845M374</accession>
<keyword evidence="7" id="KW-1185">Reference proteome</keyword>
<dbReference type="SUPFAM" id="SSF53850">
    <property type="entry name" value="Periplasmic binding protein-like II"/>
    <property type="match status" value="1"/>
</dbReference>
<dbReference type="InterPro" id="IPR005119">
    <property type="entry name" value="LysR_subst-bd"/>
</dbReference>
<dbReference type="InterPro" id="IPR000847">
    <property type="entry name" value="LysR_HTH_N"/>
</dbReference>
<sequence>MLMRKDPLPPLEWIRAFEAAARLGSFTAAADEAGLTQAAVSQRIGQLERRLGVALFHRQARAIRLTVEGEAWLPHVRVALDGLRASTEAVFGTGHRRLTISASQSVIELWVLPRLERLATLTQAEISVQTLVVGAHDAPEDDVIRIRYGTGDWPHAHRARLYDEEMIPVAAPALAAREGAWTTLPRIACSGPRPGWNAWAATFGIPTTPVPRLRFDTHLSALGAAKAGLGVFLASRPLCTAALEEGTLARLGTEALPHHESYWMLAGPKALSRRQWQAMSALIATG</sequence>
<dbReference type="PANTHER" id="PTHR30537">
    <property type="entry name" value="HTH-TYPE TRANSCRIPTIONAL REGULATOR"/>
    <property type="match status" value="1"/>
</dbReference>
<dbReference type="InterPro" id="IPR058163">
    <property type="entry name" value="LysR-type_TF_proteobact-type"/>
</dbReference>
<keyword evidence="2" id="KW-0805">Transcription regulation</keyword>
<dbReference type="InterPro" id="IPR036390">
    <property type="entry name" value="WH_DNA-bd_sf"/>
</dbReference>
<evidence type="ECO:0000259" key="5">
    <source>
        <dbReference type="PROSITE" id="PS50931"/>
    </source>
</evidence>
<name>A0A845M374_9RHOB</name>
<dbReference type="AlphaFoldDB" id="A0A845M374"/>
<dbReference type="PANTHER" id="PTHR30537:SF79">
    <property type="entry name" value="TRANSCRIPTIONAL REGULATOR-RELATED"/>
    <property type="match status" value="1"/>
</dbReference>